<dbReference type="RefSeq" id="XP_041684250.1">
    <property type="nucleotide sequence ID" value="XM_041833936.1"/>
</dbReference>
<dbReference type="Proteomes" id="UP000184255">
    <property type="component" value="Unassembled WGS sequence"/>
</dbReference>
<dbReference type="PANTHER" id="PTHR38166">
    <property type="entry name" value="C2H2-TYPE DOMAIN-CONTAINING PROTEIN-RELATED"/>
    <property type="match status" value="1"/>
</dbReference>
<protein>
    <recommendedName>
        <fullName evidence="3">C2H2-type domain-containing protein</fullName>
    </recommendedName>
</protein>
<name>A0A1L7TDR7_FUSMA</name>
<dbReference type="GeneID" id="65090410"/>
<comment type="caution">
    <text evidence="1">The sequence shown here is derived from an EMBL/GenBank/DDBJ whole genome shotgun (WGS) entry which is preliminary data.</text>
</comment>
<dbReference type="PANTHER" id="PTHR38166:SF1">
    <property type="entry name" value="C2H2-TYPE DOMAIN-CONTAINING PROTEIN"/>
    <property type="match status" value="1"/>
</dbReference>
<organism evidence="1 2">
    <name type="scientific">Fusarium mangiferae</name>
    <name type="common">Mango malformation disease fungus</name>
    <dbReference type="NCBI Taxonomy" id="192010"/>
    <lineage>
        <taxon>Eukaryota</taxon>
        <taxon>Fungi</taxon>
        <taxon>Dikarya</taxon>
        <taxon>Ascomycota</taxon>
        <taxon>Pezizomycotina</taxon>
        <taxon>Sordariomycetes</taxon>
        <taxon>Hypocreomycetidae</taxon>
        <taxon>Hypocreales</taxon>
        <taxon>Nectriaceae</taxon>
        <taxon>Fusarium</taxon>
        <taxon>Fusarium fujikuroi species complex</taxon>
    </lineage>
</organism>
<evidence type="ECO:0000313" key="2">
    <source>
        <dbReference type="Proteomes" id="UP000184255"/>
    </source>
</evidence>
<evidence type="ECO:0000313" key="1">
    <source>
        <dbReference type="EMBL" id="CVK96838.1"/>
    </source>
</evidence>
<proteinExistence type="predicted"/>
<dbReference type="VEuPathDB" id="FungiDB:FMAN_11159"/>
<dbReference type="AlphaFoldDB" id="A0A1L7TDR7"/>
<keyword evidence="2" id="KW-1185">Reference proteome</keyword>
<reference evidence="2" key="1">
    <citation type="journal article" date="2016" name="Genome Biol. Evol.">
        <title>Comparative 'omics' of the Fusarium fujikuroi species complex highlights differences in genetic potential and metabolite synthesis.</title>
        <authorList>
            <person name="Niehaus E.-M."/>
            <person name="Muensterkoetter M."/>
            <person name="Proctor R.H."/>
            <person name="Brown D.W."/>
            <person name="Sharon A."/>
            <person name="Idan Y."/>
            <person name="Oren-Young L."/>
            <person name="Sieber C.M."/>
            <person name="Novak O."/>
            <person name="Pencik A."/>
            <person name="Tarkowska D."/>
            <person name="Hromadova K."/>
            <person name="Freeman S."/>
            <person name="Maymon M."/>
            <person name="Elazar M."/>
            <person name="Youssef S.A."/>
            <person name="El-Shabrawy E.S.M."/>
            <person name="Shalaby A.B.A."/>
            <person name="Houterman P."/>
            <person name="Brock N.L."/>
            <person name="Burkhardt I."/>
            <person name="Tsavkelova E.A."/>
            <person name="Dickschat J.S."/>
            <person name="Galuszka P."/>
            <person name="Gueldener U."/>
            <person name="Tudzynski B."/>
        </authorList>
    </citation>
    <scope>NUCLEOTIDE SEQUENCE [LARGE SCALE GENOMIC DNA]</scope>
    <source>
        <strain evidence="2">MRC7560</strain>
    </source>
</reference>
<dbReference type="EMBL" id="FCQH01000008">
    <property type="protein sequence ID" value="CVK96838.1"/>
    <property type="molecule type" value="Genomic_DNA"/>
</dbReference>
<sequence length="312" mass="36391">MFLCSFDLLHIILQPLESPFWRNKGDAMAEPECCQHELKQPIPQRNGTEKAKRITQWDPCIHNQPNAPVCRHAASLSRRKDMELHDCSTNDTEDEVDIGNFASSELKLLQNDDFQLQRLKAKKHVLAILKDWKEKMESITPPENEVHSQKRFTISPGHQMEHGQIYDEYDISDDDLVVISRPKRRSRDNLRLACPFYVYDPEKCHQCLFTSDLRNISDVIEHLFQSHSRPCYCLNCYGIFDTQICRDNHVLNETCRRRAPGPLFGLSECQKSILLETETHFTDEISQWLFIWSIVFPESCEPRLPYLEQGTG</sequence>
<evidence type="ECO:0008006" key="3">
    <source>
        <dbReference type="Google" id="ProtNLM"/>
    </source>
</evidence>
<accession>A0A1L7TDR7</accession>
<gene>
    <name evidence="1" type="ORF">FMAN_11159</name>
</gene>